<accession>I7A2C5</accession>
<dbReference type="eggNOG" id="COG0236">
    <property type="taxonomic scope" value="Bacteria"/>
</dbReference>
<protein>
    <recommendedName>
        <fullName evidence="1">Carrier domain-containing protein</fullName>
    </recommendedName>
</protein>
<name>I7A2C5_MELRP</name>
<gene>
    <name evidence="2" type="ordered locus">MROS_0835</name>
</gene>
<dbReference type="SUPFAM" id="SSF47336">
    <property type="entry name" value="ACP-like"/>
    <property type="match status" value="1"/>
</dbReference>
<sequence>MISPELKQVILKQLNLDDFDIKDETTAPEVPGWDSLNHINIILAIEEHFKVKFKSYELLRLKCVGDLQKLLDSKLNK</sequence>
<evidence type="ECO:0000313" key="2">
    <source>
        <dbReference type="EMBL" id="AFN74076.1"/>
    </source>
</evidence>
<dbReference type="RefSeq" id="WP_014855512.1">
    <property type="nucleotide sequence ID" value="NC_018178.1"/>
</dbReference>
<dbReference type="HOGENOM" id="CLU_108696_20_2_10"/>
<keyword evidence="3" id="KW-1185">Reference proteome</keyword>
<reference evidence="2 3" key="1">
    <citation type="journal article" date="2013" name="PLoS ONE">
        <title>Genomic analysis of Melioribacter roseus, facultatively anaerobic organotrophic bacterium representing a novel deep lineage within Bacteriodetes/Chlorobi group.</title>
        <authorList>
            <person name="Kadnikov V.V."/>
            <person name="Mardanov A.V."/>
            <person name="Podosokorskaya O.A."/>
            <person name="Gavrilov S.N."/>
            <person name="Kublanov I.V."/>
            <person name="Beletsky A.V."/>
            <person name="Bonch-Osmolovskaya E.A."/>
            <person name="Ravin N.V."/>
        </authorList>
    </citation>
    <scope>NUCLEOTIDE SEQUENCE [LARGE SCALE GENOMIC DNA]</scope>
    <source>
        <strain evidence="3">JCM 17771 / P3M-2</strain>
    </source>
</reference>
<evidence type="ECO:0000259" key="1">
    <source>
        <dbReference type="Pfam" id="PF00550"/>
    </source>
</evidence>
<dbReference type="OrthoDB" id="9811033at2"/>
<dbReference type="KEGG" id="mro:MROS_0835"/>
<dbReference type="EMBL" id="CP003557">
    <property type="protein sequence ID" value="AFN74076.1"/>
    <property type="molecule type" value="Genomic_DNA"/>
</dbReference>
<dbReference type="InterPro" id="IPR009081">
    <property type="entry name" value="PP-bd_ACP"/>
</dbReference>
<dbReference type="Pfam" id="PF00550">
    <property type="entry name" value="PP-binding"/>
    <property type="match status" value="1"/>
</dbReference>
<proteinExistence type="predicted"/>
<dbReference type="InterPro" id="IPR036736">
    <property type="entry name" value="ACP-like_sf"/>
</dbReference>
<dbReference type="Gene3D" id="1.10.1200.10">
    <property type="entry name" value="ACP-like"/>
    <property type="match status" value="1"/>
</dbReference>
<feature type="domain" description="Carrier" evidence="1">
    <location>
        <begin position="5"/>
        <end position="67"/>
    </location>
</feature>
<dbReference type="AlphaFoldDB" id="I7A2C5"/>
<organism evidence="2 3">
    <name type="scientific">Melioribacter roseus (strain DSM 23840 / JCM 17771 / VKM B-2668 / P3M-2)</name>
    <dbReference type="NCBI Taxonomy" id="1191523"/>
    <lineage>
        <taxon>Bacteria</taxon>
        <taxon>Pseudomonadati</taxon>
        <taxon>Ignavibacteriota</taxon>
        <taxon>Ignavibacteria</taxon>
        <taxon>Ignavibacteriales</taxon>
        <taxon>Melioribacteraceae</taxon>
        <taxon>Melioribacter</taxon>
    </lineage>
</organism>
<evidence type="ECO:0000313" key="3">
    <source>
        <dbReference type="Proteomes" id="UP000009011"/>
    </source>
</evidence>
<dbReference type="STRING" id="1191523.MROS_0835"/>
<dbReference type="Proteomes" id="UP000009011">
    <property type="component" value="Chromosome"/>
</dbReference>